<dbReference type="RefSeq" id="WP_255296809.1">
    <property type="nucleotide sequence ID" value="NZ_VDGV01000208.1"/>
</dbReference>
<dbReference type="InterPro" id="IPR005467">
    <property type="entry name" value="His_kinase_dom"/>
</dbReference>
<dbReference type="InterPro" id="IPR003661">
    <property type="entry name" value="HisK_dim/P_dom"/>
</dbReference>
<evidence type="ECO:0000256" key="2">
    <source>
        <dbReference type="ARBA" id="ARBA00012438"/>
    </source>
</evidence>
<evidence type="ECO:0000313" key="12">
    <source>
        <dbReference type="Proteomes" id="UP000305526"/>
    </source>
</evidence>
<keyword evidence="4" id="KW-0808">Transferase</keyword>
<evidence type="ECO:0000256" key="5">
    <source>
        <dbReference type="ARBA" id="ARBA00022741"/>
    </source>
</evidence>
<dbReference type="InterPro" id="IPR036097">
    <property type="entry name" value="HisK_dim/P_sf"/>
</dbReference>
<keyword evidence="6 11" id="KW-0418">Kinase</keyword>
<protein>
    <recommendedName>
        <fullName evidence="2">histidine kinase</fullName>
        <ecNumber evidence="2">2.7.13.3</ecNumber>
    </recommendedName>
</protein>
<keyword evidence="9" id="KW-0175">Coiled coil</keyword>
<dbReference type="EC" id="2.7.13.3" evidence="2"/>
<evidence type="ECO:0000256" key="3">
    <source>
        <dbReference type="ARBA" id="ARBA00022553"/>
    </source>
</evidence>
<feature type="coiled-coil region" evidence="9">
    <location>
        <begin position="38"/>
        <end position="65"/>
    </location>
</feature>
<dbReference type="PRINTS" id="PR00344">
    <property type="entry name" value="BCTRLSENSOR"/>
</dbReference>
<keyword evidence="7" id="KW-0067">ATP-binding</keyword>
<evidence type="ECO:0000256" key="7">
    <source>
        <dbReference type="ARBA" id="ARBA00022840"/>
    </source>
</evidence>
<keyword evidence="3" id="KW-0597">Phosphoprotein</keyword>
<reference evidence="11 12" key="1">
    <citation type="submission" date="2019-05" db="EMBL/GenBank/DDBJ databases">
        <title>Pasteurellaceae isolates from reptiles.</title>
        <authorList>
            <person name="Bojesen A.M."/>
            <person name="Lund E."/>
        </authorList>
    </citation>
    <scope>NUCLEOTIDE SEQUENCE [LARGE SCALE GENOMIC DNA]</scope>
    <source>
        <strain evidence="11 12">ELNT2x</strain>
    </source>
</reference>
<dbReference type="Gene3D" id="1.10.287.130">
    <property type="match status" value="1"/>
</dbReference>
<evidence type="ECO:0000256" key="4">
    <source>
        <dbReference type="ARBA" id="ARBA00022679"/>
    </source>
</evidence>
<dbReference type="SUPFAM" id="SSF47384">
    <property type="entry name" value="Homodimeric domain of signal transducing histidine kinase"/>
    <property type="match status" value="1"/>
</dbReference>
<sequence length="219" mass="24999">GKTMMILAHEINQPLNALSIYLFSIKKSLKKESGLIRIKEQVEKIDQLVERINHIIKQLRQFTKRSNHELSPTDLRSNIYSAWEILKLQYKVNSVHLMINGDSVVLANSIFIEQVFVNLFNNALEACRLITPYLQVDIERCDQITKVGLSDNGPGWNLSQAEYLMQPFMTTKKVGLGLGLSISQTIMQHCHGNLYIASTLDKHAQIILIFQNSELAYDK</sequence>
<dbReference type="EMBL" id="VDGV01000208">
    <property type="protein sequence ID" value="TNG85560.1"/>
    <property type="molecule type" value="Genomic_DNA"/>
</dbReference>
<evidence type="ECO:0000256" key="1">
    <source>
        <dbReference type="ARBA" id="ARBA00000085"/>
    </source>
</evidence>
<dbReference type="PANTHER" id="PTHR43065">
    <property type="entry name" value="SENSOR HISTIDINE KINASE"/>
    <property type="match status" value="1"/>
</dbReference>
<keyword evidence="12" id="KW-1185">Reference proteome</keyword>
<dbReference type="CDD" id="cd00082">
    <property type="entry name" value="HisKA"/>
    <property type="match status" value="1"/>
</dbReference>
<dbReference type="InterPro" id="IPR036890">
    <property type="entry name" value="HATPase_C_sf"/>
</dbReference>
<dbReference type="PANTHER" id="PTHR43065:SF16">
    <property type="entry name" value="SENSORY HISTIDINE KINASE_PHOSPHATASE NTRB"/>
    <property type="match status" value="1"/>
</dbReference>
<keyword evidence="5" id="KW-0547">Nucleotide-binding</keyword>
<dbReference type="Proteomes" id="UP000305526">
    <property type="component" value="Unassembled WGS sequence"/>
</dbReference>
<dbReference type="GO" id="GO:0016301">
    <property type="term" value="F:kinase activity"/>
    <property type="evidence" value="ECO:0007669"/>
    <property type="project" value="UniProtKB-KW"/>
</dbReference>
<dbReference type="Pfam" id="PF00512">
    <property type="entry name" value="HisKA"/>
    <property type="match status" value="1"/>
</dbReference>
<evidence type="ECO:0000256" key="8">
    <source>
        <dbReference type="ARBA" id="ARBA00023012"/>
    </source>
</evidence>
<dbReference type="SMART" id="SM00388">
    <property type="entry name" value="HisKA"/>
    <property type="match status" value="1"/>
</dbReference>
<dbReference type="PROSITE" id="PS50109">
    <property type="entry name" value="HIS_KIN"/>
    <property type="match status" value="1"/>
</dbReference>
<keyword evidence="8" id="KW-0902">Two-component regulatory system</keyword>
<name>A0ABY2XR67_9PAST</name>
<dbReference type="SMART" id="SM00387">
    <property type="entry name" value="HATPase_c"/>
    <property type="match status" value="1"/>
</dbReference>
<dbReference type="Pfam" id="PF02518">
    <property type="entry name" value="HATPase_c"/>
    <property type="match status" value="1"/>
</dbReference>
<dbReference type="Gene3D" id="3.30.565.10">
    <property type="entry name" value="Histidine kinase-like ATPase, C-terminal domain"/>
    <property type="match status" value="1"/>
</dbReference>
<evidence type="ECO:0000256" key="6">
    <source>
        <dbReference type="ARBA" id="ARBA00022777"/>
    </source>
</evidence>
<feature type="domain" description="Histidine kinase" evidence="10">
    <location>
        <begin position="6"/>
        <end position="214"/>
    </location>
</feature>
<evidence type="ECO:0000259" key="10">
    <source>
        <dbReference type="PROSITE" id="PS50109"/>
    </source>
</evidence>
<proteinExistence type="predicted"/>
<evidence type="ECO:0000313" key="11">
    <source>
        <dbReference type="EMBL" id="TNG85560.1"/>
    </source>
</evidence>
<comment type="caution">
    <text evidence="11">The sequence shown here is derived from an EMBL/GenBank/DDBJ whole genome shotgun (WGS) entry which is preliminary data.</text>
</comment>
<dbReference type="InterPro" id="IPR004358">
    <property type="entry name" value="Sig_transdc_His_kin-like_C"/>
</dbReference>
<feature type="non-terminal residue" evidence="11">
    <location>
        <position position="1"/>
    </location>
</feature>
<accession>A0ABY2XR67</accession>
<organism evidence="11 12">
    <name type="scientific">Testudinibacter aquarius</name>
    <dbReference type="NCBI Taxonomy" id="1524974"/>
    <lineage>
        <taxon>Bacteria</taxon>
        <taxon>Pseudomonadati</taxon>
        <taxon>Pseudomonadota</taxon>
        <taxon>Gammaproteobacteria</taxon>
        <taxon>Pasteurellales</taxon>
        <taxon>Pasteurellaceae</taxon>
        <taxon>Testudinibacter</taxon>
    </lineage>
</organism>
<gene>
    <name evidence="11" type="ORF">FHQ21_12650</name>
</gene>
<comment type="catalytic activity">
    <reaction evidence="1">
        <text>ATP + protein L-histidine = ADP + protein N-phospho-L-histidine.</text>
        <dbReference type="EC" id="2.7.13.3"/>
    </reaction>
</comment>
<evidence type="ECO:0000256" key="9">
    <source>
        <dbReference type="SAM" id="Coils"/>
    </source>
</evidence>
<dbReference type="InterPro" id="IPR003594">
    <property type="entry name" value="HATPase_dom"/>
</dbReference>
<dbReference type="SUPFAM" id="SSF55874">
    <property type="entry name" value="ATPase domain of HSP90 chaperone/DNA topoisomerase II/histidine kinase"/>
    <property type="match status" value="1"/>
</dbReference>